<sequence length="94" mass="10464">MRISVSAIFCLAVGIAPSFAIQSGHGYSGSNQREAKGPFVDSTGKWRTWEEERDNMREGKREARLVRNVEGARRAEAANPHGTDTVWYPLGELE</sequence>
<proteinExistence type="predicted"/>
<evidence type="ECO:0000313" key="2">
    <source>
        <dbReference type="Proteomes" id="UP001207468"/>
    </source>
</evidence>
<organism evidence="1 2">
    <name type="scientific">Russula earlei</name>
    <dbReference type="NCBI Taxonomy" id="71964"/>
    <lineage>
        <taxon>Eukaryota</taxon>
        <taxon>Fungi</taxon>
        <taxon>Dikarya</taxon>
        <taxon>Basidiomycota</taxon>
        <taxon>Agaricomycotina</taxon>
        <taxon>Agaricomycetes</taxon>
        <taxon>Russulales</taxon>
        <taxon>Russulaceae</taxon>
        <taxon>Russula</taxon>
    </lineage>
</organism>
<dbReference type="Proteomes" id="UP001207468">
    <property type="component" value="Unassembled WGS sequence"/>
</dbReference>
<reference evidence="1" key="1">
    <citation type="submission" date="2021-03" db="EMBL/GenBank/DDBJ databases">
        <title>Evolutionary priming and transition to the ectomycorrhizal habit in an iconic lineage of mushroom-forming fungi: is preadaptation a requirement?</title>
        <authorList>
            <consortium name="DOE Joint Genome Institute"/>
            <person name="Looney B.P."/>
            <person name="Miyauchi S."/>
            <person name="Morin E."/>
            <person name="Drula E."/>
            <person name="Courty P.E."/>
            <person name="Chicoki N."/>
            <person name="Fauchery L."/>
            <person name="Kohler A."/>
            <person name="Kuo A."/>
            <person name="LaButti K."/>
            <person name="Pangilinan J."/>
            <person name="Lipzen A."/>
            <person name="Riley R."/>
            <person name="Andreopoulos W."/>
            <person name="He G."/>
            <person name="Johnson J."/>
            <person name="Barry K.W."/>
            <person name="Grigoriev I.V."/>
            <person name="Nagy L."/>
            <person name="Hibbett D."/>
            <person name="Henrissat B."/>
            <person name="Matheny P.B."/>
            <person name="Labbe J."/>
            <person name="Martin A.F."/>
        </authorList>
    </citation>
    <scope>NUCLEOTIDE SEQUENCE</scope>
    <source>
        <strain evidence="1">BPL698</strain>
    </source>
</reference>
<comment type="caution">
    <text evidence="1">The sequence shown here is derived from an EMBL/GenBank/DDBJ whole genome shotgun (WGS) entry which is preliminary data.</text>
</comment>
<name>A0ACC0TUR2_9AGAM</name>
<keyword evidence="2" id="KW-1185">Reference proteome</keyword>
<protein>
    <submittedName>
        <fullName evidence="1">Uncharacterized protein</fullName>
    </submittedName>
</protein>
<accession>A0ACC0TUR2</accession>
<evidence type="ECO:0000313" key="1">
    <source>
        <dbReference type="EMBL" id="KAI9449749.1"/>
    </source>
</evidence>
<gene>
    <name evidence="1" type="ORF">F5148DRAFT_1245998</name>
</gene>
<dbReference type="EMBL" id="JAGFNK010000477">
    <property type="protein sequence ID" value="KAI9449749.1"/>
    <property type="molecule type" value="Genomic_DNA"/>
</dbReference>